<dbReference type="PANTHER" id="PTHR38644:SF1">
    <property type="entry name" value="EXPRESSED PROTEIN"/>
    <property type="match status" value="1"/>
</dbReference>
<dbReference type="AlphaFoldDB" id="A0A6A6V0D0"/>
<dbReference type="OrthoDB" id="5319015at2759"/>
<protein>
    <recommendedName>
        <fullName evidence="1">Mmc1 C-terminal domain-containing protein</fullName>
    </recommendedName>
</protein>
<keyword evidence="3" id="KW-1185">Reference proteome</keyword>
<dbReference type="EMBL" id="MU006599">
    <property type="protein sequence ID" value="KAF2743246.1"/>
    <property type="molecule type" value="Genomic_DNA"/>
</dbReference>
<organism evidence="2 3">
    <name type="scientific">Sporormia fimetaria CBS 119925</name>
    <dbReference type="NCBI Taxonomy" id="1340428"/>
    <lineage>
        <taxon>Eukaryota</taxon>
        <taxon>Fungi</taxon>
        <taxon>Dikarya</taxon>
        <taxon>Ascomycota</taxon>
        <taxon>Pezizomycotina</taxon>
        <taxon>Dothideomycetes</taxon>
        <taxon>Pleosporomycetidae</taxon>
        <taxon>Pleosporales</taxon>
        <taxon>Sporormiaceae</taxon>
        <taxon>Sporormia</taxon>
    </lineage>
</organism>
<evidence type="ECO:0000313" key="2">
    <source>
        <dbReference type="EMBL" id="KAF2743246.1"/>
    </source>
</evidence>
<evidence type="ECO:0000259" key="1">
    <source>
        <dbReference type="Pfam" id="PF23868"/>
    </source>
</evidence>
<accession>A0A6A6V0D0</accession>
<dbReference type="Pfam" id="PF23868">
    <property type="entry name" value="Mmc1_C"/>
    <property type="match status" value="1"/>
</dbReference>
<dbReference type="PANTHER" id="PTHR38644">
    <property type="entry name" value="EXPRESSED PROTEIN"/>
    <property type="match status" value="1"/>
</dbReference>
<dbReference type="InterPro" id="IPR056196">
    <property type="entry name" value="Mmc1_C"/>
</dbReference>
<proteinExistence type="predicted"/>
<evidence type="ECO:0000313" key="3">
    <source>
        <dbReference type="Proteomes" id="UP000799440"/>
    </source>
</evidence>
<reference evidence="2" key="1">
    <citation type="journal article" date="2020" name="Stud. Mycol.">
        <title>101 Dothideomycetes genomes: a test case for predicting lifestyles and emergence of pathogens.</title>
        <authorList>
            <person name="Haridas S."/>
            <person name="Albert R."/>
            <person name="Binder M."/>
            <person name="Bloem J."/>
            <person name="Labutti K."/>
            <person name="Salamov A."/>
            <person name="Andreopoulos B."/>
            <person name="Baker S."/>
            <person name="Barry K."/>
            <person name="Bills G."/>
            <person name="Bluhm B."/>
            <person name="Cannon C."/>
            <person name="Castanera R."/>
            <person name="Culley D."/>
            <person name="Daum C."/>
            <person name="Ezra D."/>
            <person name="Gonzalez J."/>
            <person name="Henrissat B."/>
            <person name="Kuo A."/>
            <person name="Liang C."/>
            <person name="Lipzen A."/>
            <person name="Lutzoni F."/>
            <person name="Magnuson J."/>
            <person name="Mondo S."/>
            <person name="Nolan M."/>
            <person name="Ohm R."/>
            <person name="Pangilinan J."/>
            <person name="Park H.-J."/>
            <person name="Ramirez L."/>
            <person name="Alfaro M."/>
            <person name="Sun H."/>
            <person name="Tritt A."/>
            <person name="Yoshinaga Y."/>
            <person name="Zwiers L.-H."/>
            <person name="Turgeon B."/>
            <person name="Goodwin S."/>
            <person name="Spatafora J."/>
            <person name="Crous P."/>
            <person name="Grigoriev I."/>
        </authorList>
    </citation>
    <scope>NUCLEOTIDE SEQUENCE</scope>
    <source>
        <strain evidence="2">CBS 119925</strain>
    </source>
</reference>
<dbReference type="Pfam" id="PF23867">
    <property type="entry name" value="Mmc1_N"/>
    <property type="match status" value="1"/>
</dbReference>
<name>A0A6A6V0D0_9PLEO</name>
<gene>
    <name evidence="2" type="ORF">M011DRAFT_481020</name>
</gene>
<feature type="domain" description="Mmc1 C-terminal" evidence="1">
    <location>
        <begin position="373"/>
        <end position="589"/>
    </location>
</feature>
<sequence length="637" mass="70422">MPLWVASVPRVRCALGRRTIGILQHDLKFRSRCQPSLRIPQRSYASTHVSPATINAAPRVLPQNKELYNALCQLETSAEQYVNISRIQLALRGLASEDFVVRVAVLALDSQENAQKVARLLLADPLGPVEKWEEELETATEDGKPVLLRYGAGDDIRQPNPLYHKLPTPSRVLRANNLEVLVSTLNIDVSKAPVKAALDDPLDTVLVPKLQATASSGVPTPYPVHKTLVVGKGLESVLAYGTFAADMPSYAEAAIKVAADLPPLVKEIQSHAVDGPSIINVELGAEALASFRESIANSVNYERGWFRSGMQELSRWLTAGMQPSEPTKPAVKALVSSVTDDVEARILIEDARQLQKLNDDSAATQRTAQSVLTNLEVWAEQSHTELRDQLDSALSSRYWKKLAWWKLLWRVDDVTMITSEIIEQKWLVEAEKRGVFLAGRMEQAGYANTVDMSPVVVVPEEAAEVPVEEPVAAETREPSPTEPLPVNLSTEVRIPQPWHSQLSIARAALLQESIPPLQALAQRLVLQTLSTTSLTSALSALLYVSSSSLTIFEASAVAALGLVFSLRRMQTTWEKAREMWAVGIREEGRKTLKATEEDVRWIVNNQGTRRLEAEGAEERRKAREAVERVREALKNLE</sequence>
<dbReference type="Proteomes" id="UP000799440">
    <property type="component" value="Unassembled WGS sequence"/>
</dbReference>